<evidence type="ECO:0000256" key="6">
    <source>
        <dbReference type="ARBA" id="ARBA00023012"/>
    </source>
</evidence>
<evidence type="ECO:0000313" key="8">
    <source>
        <dbReference type="EMBL" id="EKC75516.1"/>
    </source>
</evidence>
<dbReference type="PANTHER" id="PTHR45453">
    <property type="entry name" value="PHOSPHATE REGULON SENSOR PROTEIN PHOR"/>
    <property type="match status" value="1"/>
</dbReference>
<keyword evidence="3" id="KW-0597">Phosphoprotein</keyword>
<evidence type="ECO:0000256" key="3">
    <source>
        <dbReference type="ARBA" id="ARBA00022553"/>
    </source>
</evidence>
<dbReference type="InterPro" id="IPR003594">
    <property type="entry name" value="HATPase_dom"/>
</dbReference>
<dbReference type="InterPro" id="IPR050351">
    <property type="entry name" value="BphY/WalK/GraS-like"/>
</dbReference>
<dbReference type="Gene3D" id="3.30.565.10">
    <property type="entry name" value="Histidine kinase-like ATPase, C-terminal domain"/>
    <property type="match status" value="1"/>
</dbReference>
<dbReference type="SMART" id="SM00387">
    <property type="entry name" value="HATPase_c"/>
    <property type="match status" value="1"/>
</dbReference>
<evidence type="ECO:0000256" key="2">
    <source>
        <dbReference type="ARBA" id="ARBA00012438"/>
    </source>
</evidence>
<reference evidence="8" key="1">
    <citation type="journal article" date="2013" name="Environ. Microbiol.">
        <title>Microbiota from the distal guts of lean and obese adolescents exhibit partial functional redundancy besides clear differences in community structure.</title>
        <authorList>
            <person name="Ferrer M."/>
            <person name="Ruiz A."/>
            <person name="Lanza F."/>
            <person name="Haange S.B."/>
            <person name="Oberbach A."/>
            <person name="Till H."/>
            <person name="Bargiela R."/>
            <person name="Campoy C."/>
            <person name="Segura M.T."/>
            <person name="Richter M."/>
            <person name="von Bergen M."/>
            <person name="Seifert J."/>
            <person name="Suarez A."/>
        </authorList>
    </citation>
    <scope>NUCLEOTIDE SEQUENCE</scope>
</reference>
<dbReference type="EC" id="2.7.13.3" evidence="2"/>
<organism evidence="8">
    <name type="scientific">human gut metagenome</name>
    <dbReference type="NCBI Taxonomy" id="408170"/>
    <lineage>
        <taxon>unclassified sequences</taxon>
        <taxon>metagenomes</taxon>
        <taxon>organismal metagenomes</taxon>
    </lineage>
</organism>
<dbReference type="GO" id="GO:0005886">
    <property type="term" value="C:plasma membrane"/>
    <property type="evidence" value="ECO:0007669"/>
    <property type="project" value="TreeGrafter"/>
</dbReference>
<dbReference type="AlphaFoldDB" id="K1UV44"/>
<gene>
    <name evidence="8" type="ORF">LEA_05163</name>
</gene>
<name>K1UV44_9ZZZZ</name>
<evidence type="ECO:0000259" key="7">
    <source>
        <dbReference type="PROSITE" id="PS50109"/>
    </source>
</evidence>
<keyword evidence="5 8" id="KW-0418">Kinase</keyword>
<feature type="domain" description="Histidine kinase" evidence="7">
    <location>
        <begin position="1"/>
        <end position="189"/>
    </location>
</feature>
<protein>
    <recommendedName>
        <fullName evidence="2">histidine kinase</fullName>
        <ecNumber evidence="2">2.7.13.3</ecNumber>
    </recommendedName>
</protein>
<keyword evidence="6" id="KW-0902">Two-component regulatory system</keyword>
<comment type="catalytic activity">
    <reaction evidence="1">
        <text>ATP + protein L-histidine = ADP + protein N-phospho-L-histidine.</text>
        <dbReference type="EC" id="2.7.13.3"/>
    </reaction>
</comment>
<proteinExistence type="predicted"/>
<dbReference type="PANTHER" id="PTHR45453:SF1">
    <property type="entry name" value="PHOSPHATE REGULON SENSOR PROTEIN PHOR"/>
    <property type="match status" value="1"/>
</dbReference>
<dbReference type="SUPFAM" id="SSF55874">
    <property type="entry name" value="ATPase domain of HSP90 chaperone/DNA topoisomerase II/histidine kinase"/>
    <property type="match status" value="1"/>
</dbReference>
<evidence type="ECO:0000256" key="4">
    <source>
        <dbReference type="ARBA" id="ARBA00022679"/>
    </source>
</evidence>
<dbReference type="PROSITE" id="PS50109">
    <property type="entry name" value="HIS_KIN"/>
    <property type="match status" value="1"/>
</dbReference>
<dbReference type="EMBL" id="AJWY01003378">
    <property type="protein sequence ID" value="EKC75516.1"/>
    <property type="molecule type" value="Genomic_DNA"/>
</dbReference>
<sequence>EQKKNITYVLNGTTQIQSYVKQLIDVTKSWNCSDVTYTTVRLEDFFADIKEQALGLVEIYHQKIDWKAEQSDKKVTIAYDPMFRAVMNVIQNAVEHTKENGIIYIDAKEQDGRLTFIVEDSGSGFTKEALLHGTEQFFMDDTSRNGEAHYGMGLFFAKTVAEKYGGGIKLSNSENTGGARVEIFFLSSQETS</sequence>
<evidence type="ECO:0000256" key="1">
    <source>
        <dbReference type="ARBA" id="ARBA00000085"/>
    </source>
</evidence>
<feature type="non-terminal residue" evidence="8">
    <location>
        <position position="1"/>
    </location>
</feature>
<dbReference type="GO" id="GO:0004721">
    <property type="term" value="F:phosphoprotein phosphatase activity"/>
    <property type="evidence" value="ECO:0007669"/>
    <property type="project" value="TreeGrafter"/>
</dbReference>
<evidence type="ECO:0000256" key="5">
    <source>
        <dbReference type="ARBA" id="ARBA00022777"/>
    </source>
</evidence>
<keyword evidence="4" id="KW-0808">Transferase</keyword>
<dbReference type="GO" id="GO:0000155">
    <property type="term" value="F:phosphorelay sensor kinase activity"/>
    <property type="evidence" value="ECO:0007669"/>
    <property type="project" value="TreeGrafter"/>
</dbReference>
<dbReference type="InterPro" id="IPR036890">
    <property type="entry name" value="HATPase_C_sf"/>
</dbReference>
<dbReference type="GO" id="GO:0016036">
    <property type="term" value="P:cellular response to phosphate starvation"/>
    <property type="evidence" value="ECO:0007669"/>
    <property type="project" value="TreeGrafter"/>
</dbReference>
<dbReference type="InterPro" id="IPR005467">
    <property type="entry name" value="His_kinase_dom"/>
</dbReference>
<accession>K1UV44</accession>
<dbReference type="Pfam" id="PF02518">
    <property type="entry name" value="HATPase_c"/>
    <property type="match status" value="1"/>
</dbReference>
<comment type="caution">
    <text evidence="8">The sequence shown here is derived from an EMBL/GenBank/DDBJ whole genome shotgun (WGS) entry which is preliminary data.</text>
</comment>